<evidence type="ECO:0000313" key="2">
    <source>
        <dbReference type="EMBL" id="GAQ85849.1"/>
    </source>
</evidence>
<organism evidence="2 3">
    <name type="scientific">Klebsormidium nitens</name>
    <name type="common">Green alga</name>
    <name type="synonym">Ulothrix nitens</name>
    <dbReference type="NCBI Taxonomy" id="105231"/>
    <lineage>
        <taxon>Eukaryota</taxon>
        <taxon>Viridiplantae</taxon>
        <taxon>Streptophyta</taxon>
        <taxon>Klebsormidiophyceae</taxon>
        <taxon>Klebsormidiales</taxon>
        <taxon>Klebsormidiaceae</taxon>
        <taxon>Klebsormidium</taxon>
    </lineage>
</organism>
<gene>
    <name evidence="2" type="ORF">KFL_002570170</name>
</gene>
<feature type="compositionally biased region" description="Acidic residues" evidence="1">
    <location>
        <begin position="48"/>
        <end position="64"/>
    </location>
</feature>
<proteinExistence type="predicted"/>
<feature type="region of interest" description="Disordered" evidence="1">
    <location>
        <begin position="16"/>
        <end position="64"/>
    </location>
</feature>
<accession>A0A1Y1I8W2</accession>
<protein>
    <submittedName>
        <fullName evidence="2">Uncharacterized protein</fullName>
    </submittedName>
</protein>
<evidence type="ECO:0000256" key="1">
    <source>
        <dbReference type="SAM" id="MobiDB-lite"/>
    </source>
</evidence>
<dbReference type="Proteomes" id="UP000054558">
    <property type="component" value="Unassembled WGS sequence"/>
</dbReference>
<dbReference type="OrthoDB" id="10660877at2759"/>
<dbReference type="AlphaFoldDB" id="A0A1Y1I8W2"/>
<evidence type="ECO:0000313" key="3">
    <source>
        <dbReference type="Proteomes" id="UP000054558"/>
    </source>
</evidence>
<feature type="compositionally biased region" description="Basic and acidic residues" evidence="1">
    <location>
        <begin position="16"/>
        <end position="47"/>
    </location>
</feature>
<dbReference type="EMBL" id="DF237206">
    <property type="protein sequence ID" value="GAQ85849.1"/>
    <property type="molecule type" value="Genomic_DNA"/>
</dbReference>
<sequence length="279" mass="31334">MGRGLCMMPAPWEKERYQKEVQKRNRDREEQEKEKEAQAAKRQKQEIEEPEDSESEEEFHEESEEFLGSLDMGRMGGIWPHYIRLMFISGYRYVQSLDAAALPCDKQKILDAILKCCPSHKHKVKNIFERCCNNAFHALYMDTNKSGASSLFGGGFGGGFGRGEFGLEGLFDTHNMFDEASVMDGSTRMYLGVAGLDPIAELALVRQRDLPPLVVRRAAAMLKSLKPFVPQTAADLAETPYDAADEDSVDENGCVQLLKQFIPLFEKAADFGDCIAEQS</sequence>
<name>A0A1Y1I8W2_KLENI</name>
<reference evidence="2 3" key="1">
    <citation type="journal article" date="2014" name="Nat. Commun.">
        <title>Klebsormidium flaccidum genome reveals primary factors for plant terrestrial adaptation.</title>
        <authorList>
            <person name="Hori K."/>
            <person name="Maruyama F."/>
            <person name="Fujisawa T."/>
            <person name="Togashi T."/>
            <person name="Yamamoto N."/>
            <person name="Seo M."/>
            <person name="Sato S."/>
            <person name="Yamada T."/>
            <person name="Mori H."/>
            <person name="Tajima N."/>
            <person name="Moriyama T."/>
            <person name="Ikeuchi M."/>
            <person name="Watanabe M."/>
            <person name="Wada H."/>
            <person name="Kobayashi K."/>
            <person name="Saito M."/>
            <person name="Masuda T."/>
            <person name="Sasaki-Sekimoto Y."/>
            <person name="Mashiguchi K."/>
            <person name="Awai K."/>
            <person name="Shimojima M."/>
            <person name="Masuda S."/>
            <person name="Iwai M."/>
            <person name="Nobusawa T."/>
            <person name="Narise T."/>
            <person name="Kondo S."/>
            <person name="Saito H."/>
            <person name="Sato R."/>
            <person name="Murakawa M."/>
            <person name="Ihara Y."/>
            <person name="Oshima-Yamada Y."/>
            <person name="Ohtaka K."/>
            <person name="Satoh M."/>
            <person name="Sonobe K."/>
            <person name="Ishii M."/>
            <person name="Ohtani R."/>
            <person name="Kanamori-Sato M."/>
            <person name="Honoki R."/>
            <person name="Miyazaki D."/>
            <person name="Mochizuki H."/>
            <person name="Umetsu J."/>
            <person name="Higashi K."/>
            <person name="Shibata D."/>
            <person name="Kamiya Y."/>
            <person name="Sato N."/>
            <person name="Nakamura Y."/>
            <person name="Tabata S."/>
            <person name="Ida S."/>
            <person name="Kurokawa K."/>
            <person name="Ohta H."/>
        </authorList>
    </citation>
    <scope>NUCLEOTIDE SEQUENCE [LARGE SCALE GENOMIC DNA]</scope>
    <source>
        <strain evidence="2 3">NIES-2285</strain>
    </source>
</reference>
<keyword evidence="3" id="KW-1185">Reference proteome</keyword>